<comment type="caution">
    <text evidence="2">The sequence shown here is derived from an EMBL/GenBank/DDBJ whole genome shotgun (WGS) entry which is preliminary data.</text>
</comment>
<feature type="transmembrane region" description="Helical" evidence="1">
    <location>
        <begin position="12"/>
        <end position="31"/>
    </location>
</feature>
<evidence type="ECO:0000313" key="3">
    <source>
        <dbReference type="Proteomes" id="UP000238081"/>
    </source>
</evidence>
<keyword evidence="1" id="KW-0812">Transmembrane</keyword>
<dbReference type="PROSITE" id="PS51257">
    <property type="entry name" value="PROKAR_LIPOPROTEIN"/>
    <property type="match status" value="1"/>
</dbReference>
<organism evidence="2 3">
    <name type="scientific">Clostridium butyricum</name>
    <dbReference type="NCBI Taxonomy" id="1492"/>
    <lineage>
        <taxon>Bacteria</taxon>
        <taxon>Bacillati</taxon>
        <taxon>Bacillota</taxon>
        <taxon>Clostridia</taxon>
        <taxon>Eubacteriales</taxon>
        <taxon>Clostridiaceae</taxon>
        <taxon>Clostridium</taxon>
    </lineage>
</organism>
<accession>A0A2S7FFU1</accession>
<evidence type="ECO:0000313" key="2">
    <source>
        <dbReference type="EMBL" id="PPV18016.1"/>
    </source>
</evidence>
<sequence length="165" mass="18682">MRRILNRRAKKKSIFFICIFLVIFSAIILIFSSCSKDIYNDDKKIAEQGDSYSYGDKIGSQKSNNDLDLKFSGFSGYDTILILKVSEDSTITLNYDLNIKSGNFKLVMVSPDKHIENILEESAIGNKNIELKKGEYRFKIVGKSSKGQIKISFNDTKNIEAIISD</sequence>
<dbReference type="Proteomes" id="UP000238081">
    <property type="component" value="Unassembled WGS sequence"/>
</dbReference>
<proteinExistence type="predicted"/>
<name>A0A2S7FFU1_CLOBU</name>
<gene>
    <name evidence="2" type="ORF">AWN73_01005</name>
</gene>
<dbReference type="EMBL" id="LRDH01000001">
    <property type="protein sequence ID" value="PPV18016.1"/>
    <property type="molecule type" value="Genomic_DNA"/>
</dbReference>
<protein>
    <submittedName>
        <fullName evidence="2">Lipoprotein</fullName>
    </submittedName>
</protein>
<keyword evidence="1" id="KW-0472">Membrane</keyword>
<dbReference type="AlphaFoldDB" id="A0A2S7FFU1"/>
<dbReference type="RefSeq" id="WP_043661611.1">
    <property type="nucleotide sequence ID" value="NZ_JSEG01000001.1"/>
</dbReference>
<keyword evidence="2" id="KW-0449">Lipoprotein</keyword>
<keyword evidence="1" id="KW-1133">Transmembrane helix</keyword>
<reference evidence="2 3" key="1">
    <citation type="submission" date="2016-01" db="EMBL/GenBank/DDBJ databases">
        <title>Characterization of the Clostridium difficile lineages that are prevalent in Hong Kong and China.</title>
        <authorList>
            <person name="Kwok J.S.-L."/>
            <person name="Lam W.-Y."/>
            <person name="Ip M."/>
            <person name="Chan T.-F."/>
            <person name="Hawkey P.M."/>
            <person name="Tsui S.K.-W."/>
        </authorList>
    </citation>
    <scope>NUCLEOTIDE SEQUENCE [LARGE SCALE GENOMIC DNA]</scope>
    <source>
        <strain evidence="2 3">300064</strain>
    </source>
</reference>
<evidence type="ECO:0000256" key="1">
    <source>
        <dbReference type="SAM" id="Phobius"/>
    </source>
</evidence>